<organism evidence="1 2">
    <name type="scientific">Paraburkholderia phymatum</name>
    <dbReference type="NCBI Taxonomy" id="148447"/>
    <lineage>
        <taxon>Bacteria</taxon>
        <taxon>Pseudomonadati</taxon>
        <taxon>Pseudomonadota</taxon>
        <taxon>Betaproteobacteria</taxon>
        <taxon>Burkholderiales</taxon>
        <taxon>Burkholderiaceae</taxon>
        <taxon>Paraburkholderia</taxon>
    </lineage>
</organism>
<protein>
    <submittedName>
        <fullName evidence="1">Uncharacterized protein</fullName>
    </submittedName>
</protein>
<dbReference type="Proteomes" id="UP001558850">
    <property type="component" value="Unassembled WGS sequence"/>
</dbReference>
<accession>A0ACC6U5J4</accession>
<evidence type="ECO:0000313" key="2">
    <source>
        <dbReference type="Proteomes" id="UP001558850"/>
    </source>
</evidence>
<name>A0ACC6U5J4_9BURK</name>
<gene>
    <name evidence="1" type="ORF">AB4Y32_24080</name>
</gene>
<reference evidence="1" key="1">
    <citation type="submission" date="2024-07" db="EMBL/GenBank/DDBJ databases">
        <title>A survey of Mimosa microsymbionts across Brazilian biomes reveals a high diversity of Paraburkholderia nodulating endemic species, but also that Cupriavidus is common as a symbiont of widespread species.</title>
        <authorList>
            <person name="Rouws L."/>
            <person name="Barauna A."/>
            <person name="Beukes C."/>
            <person name="Rouws J.R.C."/>
            <person name="De Faria S.M."/>
            <person name="Gross E."/>
            <person name="Bueno Dos Reis Junior F."/>
            <person name="Simon M.F."/>
            <person name="Maluk M."/>
            <person name="Odee D.W."/>
            <person name="Kenicer G."/>
            <person name="Young J.P.W."/>
            <person name="Reis V.M."/>
            <person name="Zilli J."/>
            <person name="James E.K."/>
        </authorList>
    </citation>
    <scope>NUCLEOTIDE SEQUENCE</scope>
    <source>
        <strain evidence="1">EG181B</strain>
    </source>
</reference>
<proteinExistence type="predicted"/>
<keyword evidence="2" id="KW-1185">Reference proteome</keyword>
<evidence type="ECO:0000313" key="1">
    <source>
        <dbReference type="EMBL" id="MEX3934829.1"/>
    </source>
</evidence>
<sequence length="272" mass="29698">MNTAAHEEVIASINGEIGETNALINAALVAGTSTEKLRKRLAALHSDLKAAHDREAAGIAEDRAKDEAFVLASGGEIAASAIASINAELEALAVPYRVSHGDERFASLAHQLARSLRALQKVVEKVDAARKSVDRIEARINECAARRSAITAARLEGRSNDREANEFVALAADIDALNGLLFEARAKLDRIDDKAEKATVDTLRAELRQVASKVTIDATREHVAHIEFDLLQGIRKLYETSRKHAPDRTSTPRSVYRPNDDLDFFFRTGALR</sequence>
<dbReference type="EMBL" id="JBFRCH010000015">
    <property type="protein sequence ID" value="MEX3934829.1"/>
    <property type="molecule type" value="Genomic_DNA"/>
</dbReference>
<comment type="caution">
    <text evidence="1">The sequence shown here is derived from an EMBL/GenBank/DDBJ whole genome shotgun (WGS) entry which is preliminary data.</text>
</comment>